<evidence type="ECO:0000256" key="1">
    <source>
        <dbReference type="ARBA" id="ARBA00004448"/>
    </source>
</evidence>
<gene>
    <name evidence="18" type="ORF">CDAUBV1_LOCUS7300</name>
</gene>
<keyword evidence="9 15" id="KW-1133">Transmembrane helix</keyword>
<evidence type="ECO:0000256" key="14">
    <source>
        <dbReference type="ARBA" id="ARBA00036634"/>
    </source>
</evidence>
<evidence type="ECO:0000256" key="15">
    <source>
        <dbReference type="RuleBase" id="RU367035"/>
    </source>
</evidence>
<keyword evidence="10 15" id="KW-0406">Ion transport</keyword>
<keyword evidence="5 15" id="KW-0107">Calcium channel</keyword>
<evidence type="ECO:0000313" key="19">
    <source>
        <dbReference type="Proteomes" id="UP001497525"/>
    </source>
</evidence>
<evidence type="ECO:0000256" key="12">
    <source>
        <dbReference type="ARBA" id="ARBA00023136"/>
    </source>
</evidence>
<evidence type="ECO:0000313" key="18">
    <source>
        <dbReference type="EMBL" id="CAL5134072.1"/>
    </source>
</evidence>
<feature type="transmembrane region" description="Helical" evidence="15">
    <location>
        <begin position="231"/>
        <end position="249"/>
    </location>
</feature>
<dbReference type="GO" id="GO:0005262">
    <property type="term" value="F:calcium channel activity"/>
    <property type="evidence" value="ECO:0007669"/>
    <property type="project" value="UniProtKB-UniRule"/>
</dbReference>
<proteinExistence type="inferred from homology"/>
<accession>A0AAV2TCS7</accession>
<keyword evidence="13 15" id="KW-0407">Ion channel</keyword>
<organism evidence="18 19">
    <name type="scientific">Calicophoron daubneyi</name>
    <name type="common">Rumen fluke</name>
    <name type="synonym">Paramphistomum daubneyi</name>
    <dbReference type="NCBI Taxonomy" id="300641"/>
    <lineage>
        <taxon>Eukaryota</taxon>
        <taxon>Metazoa</taxon>
        <taxon>Spiralia</taxon>
        <taxon>Lophotrochozoa</taxon>
        <taxon>Platyhelminthes</taxon>
        <taxon>Trematoda</taxon>
        <taxon>Digenea</taxon>
        <taxon>Plagiorchiida</taxon>
        <taxon>Pronocephalata</taxon>
        <taxon>Paramphistomoidea</taxon>
        <taxon>Paramphistomidae</taxon>
        <taxon>Calicophoron</taxon>
    </lineage>
</organism>
<comment type="caution">
    <text evidence="18">The sequence shown here is derived from an EMBL/GenBank/DDBJ whole genome shotgun (WGS) entry which is preliminary data.</text>
</comment>
<keyword evidence="11 15" id="KW-0496">Mitochondrion</keyword>
<dbReference type="PANTHER" id="PTHR13462">
    <property type="entry name" value="CALCIUM UNIPORTER PROTEIN, MITOCHONDRIAL"/>
    <property type="match status" value="1"/>
</dbReference>
<dbReference type="EMBL" id="CAXLJL010000179">
    <property type="protein sequence ID" value="CAL5134072.1"/>
    <property type="molecule type" value="Genomic_DNA"/>
</dbReference>
<reference evidence="18" key="1">
    <citation type="submission" date="2024-06" db="EMBL/GenBank/DDBJ databases">
        <authorList>
            <person name="Liu X."/>
            <person name="Lenzi L."/>
            <person name="Haldenby T S."/>
            <person name="Uol C."/>
        </authorList>
    </citation>
    <scope>NUCLEOTIDE SEQUENCE</scope>
</reference>
<dbReference type="InterPro" id="IPR039055">
    <property type="entry name" value="MCU_fam"/>
</dbReference>
<evidence type="ECO:0000256" key="16">
    <source>
        <dbReference type="SAM" id="MobiDB-lite"/>
    </source>
</evidence>
<comment type="domain">
    <text evidence="15">The selectivity filter, in which calcium ions are arranged in single file, is composed of two acidic rings separated by one helical turn along the central axis of the channel pore.</text>
</comment>
<dbReference type="PANTHER" id="PTHR13462:SF10">
    <property type="entry name" value="CALCIUM UNIPORTER PROTEIN, MITOCHONDRIAL"/>
    <property type="match status" value="1"/>
</dbReference>
<dbReference type="Proteomes" id="UP001497525">
    <property type="component" value="Unassembled WGS sequence"/>
</dbReference>
<evidence type="ECO:0000256" key="6">
    <source>
        <dbReference type="ARBA" id="ARBA00022692"/>
    </source>
</evidence>
<dbReference type="AlphaFoldDB" id="A0AAV2TCS7"/>
<dbReference type="Pfam" id="PF04678">
    <property type="entry name" value="MCU"/>
    <property type="match status" value="1"/>
</dbReference>
<sequence>MTIRGLVLQRCLKKTFDSVRPQLNIRSYSSTSVVSAEPVSVNLENGFPRFCIPLPSRKETCIFTVKPLQHTVGDLVNFIKSEDHGVDHVTFLNKDGLRIAKSNSIADLLSSEFQLVINDEKFSVDTSALPPNLTSSCPKDLSDVRMLITRLATTVHSEEFQLQQQRELERRIEDISVQLEPFEVKRKALALDAAKRTRRLTWLGLGYMGIQFGLLARLTWWEYSWDIMEPVTYFVGYGTTMAMYAYYVITRQDYSFPQVFDREYLKRFYKIADRTAFDVERYNELSEQLAELKSELRRLRDPLLCNLPLQQTGYIIPEKAERMIETGPPRLPNGGNSPSLDHKK</sequence>
<evidence type="ECO:0000256" key="3">
    <source>
        <dbReference type="ARBA" id="ARBA00022448"/>
    </source>
</evidence>
<keyword evidence="6 15" id="KW-0812">Transmembrane</keyword>
<evidence type="ECO:0000256" key="4">
    <source>
        <dbReference type="ARBA" id="ARBA00022568"/>
    </source>
</evidence>
<keyword evidence="7 15" id="KW-0999">Mitochondrion inner membrane</keyword>
<comment type="similarity">
    <text evidence="2 15">Belongs to the MCU (TC 1.A.77) family.</text>
</comment>
<feature type="region of interest" description="Disordered" evidence="16">
    <location>
        <begin position="325"/>
        <end position="344"/>
    </location>
</feature>
<feature type="domain" description="Calcium uniporter protein C-terminal" evidence="17">
    <location>
        <begin position="82"/>
        <end position="285"/>
    </location>
</feature>
<feature type="compositionally biased region" description="Polar residues" evidence="16">
    <location>
        <begin position="334"/>
        <end position="344"/>
    </location>
</feature>
<evidence type="ECO:0000256" key="7">
    <source>
        <dbReference type="ARBA" id="ARBA00022792"/>
    </source>
</evidence>
<dbReference type="InterPro" id="IPR006769">
    <property type="entry name" value="MCU_C"/>
</dbReference>
<keyword evidence="4 15" id="KW-0109">Calcium transport</keyword>
<keyword evidence="8 15" id="KW-0106">Calcium</keyword>
<comment type="catalytic activity">
    <reaction evidence="14">
        <text>Ca(2+)(in) = Ca(2+)(out)</text>
        <dbReference type="Rhea" id="RHEA:29671"/>
        <dbReference type="ChEBI" id="CHEBI:29108"/>
    </reaction>
</comment>
<protein>
    <recommendedName>
        <fullName evidence="15">Calcium uniporter protein</fullName>
    </recommendedName>
</protein>
<evidence type="ECO:0000256" key="10">
    <source>
        <dbReference type="ARBA" id="ARBA00023065"/>
    </source>
</evidence>
<keyword evidence="12 15" id="KW-0472">Membrane</keyword>
<dbReference type="GO" id="GO:1990246">
    <property type="term" value="C:uniplex complex"/>
    <property type="evidence" value="ECO:0007669"/>
    <property type="project" value="TreeGrafter"/>
</dbReference>
<evidence type="ECO:0000256" key="2">
    <source>
        <dbReference type="ARBA" id="ARBA00005653"/>
    </source>
</evidence>
<evidence type="ECO:0000256" key="5">
    <source>
        <dbReference type="ARBA" id="ARBA00022673"/>
    </source>
</evidence>
<name>A0AAV2TCS7_CALDB</name>
<keyword evidence="3 15" id="KW-0813">Transport</keyword>
<feature type="transmembrane region" description="Helical" evidence="15">
    <location>
        <begin position="200"/>
        <end position="219"/>
    </location>
</feature>
<evidence type="ECO:0000256" key="9">
    <source>
        <dbReference type="ARBA" id="ARBA00022989"/>
    </source>
</evidence>
<dbReference type="GO" id="GO:0036444">
    <property type="term" value="P:calcium import into the mitochondrion"/>
    <property type="evidence" value="ECO:0007669"/>
    <property type="project" value="TreeGrafter"/>
</dbReference>
<dbReference type="GO" id="GO:0015292">
    <property type="term" value="F:uniporter activity"/>
    <property type="evidence" value="ECO:0007669"/>
    <property type="project" value="UniProtKB-UniRule"/>
</dbReference>
<comment type="function">
    <text evidence="15">Mitochondrial inner membrane calcium uniporter that mediates calcium uptake into mitochondria. Mitochondrial calcium homeostasis plays key roles in cellular physiology and regulates cell bioenergetics, cytoplasmic calcium signals and activation of cell death pathways.</text>
</comment>
<comment type="subcellular location">
    <subcellularLocation>
        <location evidence="1 15">Mitochondrion inner membrane</location>
        <topology evidence="1 15">Multi-pass membrane protein</topology>
    </subcellularLocation>
</comment>
<evidence type="ECO:0000256" key="8">
    <source>
        <dbReference type="ARBA" id="ARBA00022837"/>
    </source>
</evidence>
<evidence type="ECO:0000256" key="13">
    <source>
        <dbReference type="ARBA" id="ARBA00023303"/>
    </source>
</evidence>
<evidence type="ECO:0000256" key="11">
    <source>
        <dbReference type="ARBA" id="ARBA00023128"/>
    </source>
</evidence>
<evidence type="ECO:0000259" key="17">
    <source>
        <dbReference type="Pfam" id="PF04678"/>
    </source>
</evidence>
<dbReference type="GO" id="GO:0051560">
    <property type="term" value="P:mitochondrial calcium ion homeostasis"/>
    <property type="evidence" value="ECO:0007669"/>
    <property type="project" value="UniProtKB-UniRule"/>
</dbReference>